<dbReference type="Proteomes" id="UP001412239">
    <property type="component" value="Unassembled WGS sequence"/>
</dbReference>
<proteinExistence type="predicted"/>
<accession>A0A292PRQ0</accession>
<keyword evidence="3" id="KW-1185">Reference proteome</keyword>
<evidence type="ECO:0000313" key="3">
    <source>
        <dbReference type="Proteomes" id="UP001412239"/>
    </source>
</evidence>
<feature type="region of interest" description="Disordered" evidence="1">
    <location>
        <begin position="59"/>
        <end position="123"/>
    </location>
</feature>
<evidence type="ECO:0000313" key="2">
    <source>
        <dbReference type="EMBL" id="CUS09160.1"/>
    </source>
</evidence>
<reference evidence="2" key="1">
    <citation type="submission" date="2015-10" db="EMBL/GenBank/DDBJ databases">
        <authorList>
            <person name="Regsiter A."/>
            <person name="william w."/>
        </authorList>
    </citation>
    <scope>NUCLEOTIDE SEQUENCE</scope>
    <source>
        <strain evidence="2">Montdore</strain>
    </source>
</reference>
<name>A0A292PRQ0_9PEZI</name>
<evidence type="ECO:0000256" key="1">
    <source>
        <dbReference type="SAM" id="MobiDB-lite"/>
    </source>
</evidence>
<sequence>MPLQDWTAQAHNPTILLLKDIKTTLNGLSVDADRSRVEAATATMELGTVRAELARLEGTGKDGRIIPDSTAGKSTPRTGEYIQAEKRKRNEKEEAQERKKRDFMKENGRRMGKKRSSNEKADG</sequence>
<dbReference type="EMBL" id="LN891095">
    <property type="protein sequence ID" value="CUS09160.1"/>
    <property type="molecule type" value="Genomic_DNA"/>
</dbReference>
<gene>
    <name evidence="2" type="ORF">GSTUAT00006721001</name>
</gene>
<feature type="compositionally biased region" description="Basic and acidic residues" evidence="1">
    <location>
        <begin position="83"/>
        <end position="109"/>
    </location>
</feature>
<organism evidence="2 3">
    <name type="scientific">Tuber aestivum</name>
    <name type="common">summer truffle</name>
    <dbReference type="NCBI Taxonomy" id="59557"/>
    <lineage>
        <taxon>Eukaryota</taxon>
        <taxon>Fungi</taxon>
        <taxon>Dikarya</taxon>
        <taxon>Ascomycota</taxon>
        <taxon>Pezizomycotina</taxon>
        <taxon>Pezizomycetes</taxon>
        <taxon>Pezizales</taxon>
        <taxon>Tuberaceae</taxon>
        <taxon>Tuber</taxon>
    </lineage>
</organism>
<dbReference type="AlphaFoldDB" id="A0A292PRQ0"/>
<protein>
    <submittedName>
        <fullName evidence="2">Uncharacterized protein</fullName>
    </submittedName>
</protein>